<protein>
    <submittedName>
        <fullName evidence="2">Uncharacterized protein</fullName>
    </submittedName>
</protein>
<reference evidence="3" key="1">
    <citation type="journal article" date="2013" name="Nature">
        <title>Draft genome of the wheat A-genome progenitor Triticum urartu.</title>
        <authorList>
            <person name="Ling H.Q."/>
            <person name="Zhao S."/>
            <person name="Liu D."/>
            <person name="Wang J."/>
            <person name="Sun H."/>
            <person name="Zhang C."/>
            <person name="Fan H."/>
            <person name="Li D."/>
            <person name="Dong L."/>
            <person name="Tao Y."/>
            <person name="Gao C."/>
            <person name="Wu H."/>
            <person name="Li Y."/>
            <person name="Cui Y."/>
            <person name="Guo X."/>
            <person name="Zheng S."/>
            <person name="Wang B."/>
            <person name="Yu K."/>
            <person name="Liang Q."/>
            <person name="Yang W."/>
            <person name="Lou X."/>
            <person name="Chen J."/>
            <person name="Feng M."/>
            <person name="Jian J."/>
            <person name="Zhang X."/>
            <person name="Luo G."/>
            <person name="Jiang Y."/>
            <person name="Liu J."/>
            <person name="Wang Z."/>
            <person name="Sha Y."/>
            <person name="Zhang B."/>
            <person name="Wu H."/>
            <person name="Tang D."/>
            <person name="Shen Q."/>
            <person name="Xue P."/>
            <person name="Zou S."/>
            <person name="Wang X."/>
            <person name="Liu X."/>
            <person name="Wang F."/>
            <person name="Yang Y."/>
            <person name="An X."/>
            <person name="Dong Z."/>
            <person name="Zhang K."/>
            <person name="Zhang X."/>
            <person name="Luo M.C."/>
            <person name="Dvorak J."/>
            <person name="Tong Y."/>
            <person name="Wang J."/>
            <person name="Yang H."/>
            <person name="Li Z."/>
            <person name="Wang D."/>
            <person name="Zhang A."/>
            <person name="Wang J."/>
        </authorList>
    </citation>
    <scope>NUCLEOTIDE SEQUENCE</scope>
    <source>
        <strain evidence="3">cv. G1812</strain>
    </source>
</reference>
<dbReference type="EnsemblPlants" id="TuG1812G0700002081.01.T01">
    <property type="protein sequence ID" value="TuG1812G0700002081.01.T01.cds316805"/>
    <property type="gene ID" value="TuG1812G0700002081.01"/>
</dbReference>
<name>A0A8R7R1Y8_TRIUA</name>
<evidence type="ECO:0000313" key="2">
    <source>
        <dbReference type="EnsemblPlants" id="TuG1812G0700002081.01.T01.cds316805"/>
    </source>
</evidence>
<feature type="region of interest" description="Disordered" evidence="1">
    <location>
        <begin position="26"/>
        <end position="98"/>
    </location>
</feature>
<keyword evidence="3" id="KW-1185">Reference proteome</keyword>
<reference evidence="2" key="2">
    <citation type="submission" date="2018-03" db="EMBL/GenBank/DDBJ databases">
        <title>The Triticum urartu genome reveals the dynamic nature of wheat genome evolution.</title>
        <authorList>
            <person name="Ling H."/>
            <person name="Ma B."/>
            <person name="Shi X."/>
            <person name="Liu H."/>
            <person name="Dong L."/>
            <person name="Sun H."/>
            <person name="Cao Y."/>
            <person name="Gao Q."/>
            <person name="Zheng S."/>
            <person name="Li Y."/>
            <person name="Yu Y."/>
            <person name="Du H."/>
            <person name="Qi M."/>
            <person name="Li Y."/>
            <person name="Yu H."/>
            <person name="Cui Y."/>
            <person name="Wang N."/>
            <person name="Chen C."/>
            <person name="Wu H."/>
            <person name="Zhao Y."/>
            <person name="Zhang J."/>
            <person name="Li Y."/>
            <person name="Zhou W."/>
            <person name="Zhang B."/>
            <person name="Hu W."/>
            <person name="Eijk M."/>
            <person name="Tang J."/>
            <person name="Witsenboer H."/>
            <person name="Zhao S."/>
            <person name="Li Z."/>
            <person name="Zhang A."/>
            <person name="Wang D."/>
            <person name="Liang C."/>
        </authorList>
    </citation>
    <scope>NUCLEOTIDE SEQUENCE [LARGE SCALE GENOMIC DNA]</scope>
    <source>
        <strain evidence="2">cv. G1812</strain>
    </source>
</reference>
<dbReference type="Proteomes" id="UP000015106">
    <property type="component" value="Chromosome 7"/>
</dbReference>
<dbReference type="Gramene" id="TuG1812G0700002081.01.T01">
    <property type="protein sequence ID" value="TuG1812G0700002081.01.T01.cds316805"/>
    <property type="gene ID" value="TuG1812G0700002081.01"/>
</dbReference>
<reference evidence="2" key="3">
    <citation type="submission" date="2022-06" db="UniProtKB">
        <authorList>
            <consortium name="EnsemblPlants"/>
        </authorList>
    </citation>
    <scope>IDENTIFICATION</scope>
</reference>
<evidence type="ECO:0000256" key="1">
    <source>
        <dbReference type="SAM" id="MobiDB-lite"/>
    </source>
</evidence>
<dbReference type="AlphaFoldDB" id="A0A8R7R1Y8"/>
<organism evidence="2 3">
    <name type="scientific">Triticum urartu</name>
    <name type="common">Red wild einkorn</name>
    <name type="synonym">Crithodium urartu</name>
    <dbReference type="NCBI Taxonomy" id="4572"/>
    <lineage>
        <taxon>Eukaryota</taxon>
        <taxon>Viridiplantae</taxon>
        <taxon>Streptophyta</taxon>
        <taxon>Embryophyta</taxon>
        <taxon>Tracheophyta</taxon>
        <taxon>Spermatophyta</taxon>
        <taxon>Magnoliopsida</taxon>
        <taxon>Liliopsida</taxon>
        <taxon>Poales</taxon>
        <taxon>Poaceae</taxon>
        <taxon>BOP clade</taxon>
        <taxon>Pooideae</taxon>
        <taxon>Triticodae</taxon>
        <taxon>Triticeae</taxon>
        <taxon>Triticinae</taxon>
        <taxon>Triticum</taxon>
    </lineage>
</organism>
<feature type="compositionally biased region" description="Low complexity" evidence="1">
    <location>
        <begin position="41"/>
        <end position="62"/>
    </location>
</feature>
<accession>A0A8R7R1Y8</accession>
<evidence type="ECO:0000313" key="3">
    <source>
        <dbReference type="Proteomes" id="UP000015106"/>
    </source>
</evidence>
<proteinExistence type="predicted"/>
<sequence length="164" mass="17161">MPSTSSLASSTFCVRDVMVGYMMAPSTDEWPSPSRWPISCTATDSRSTAASSAARDTSPPATHASDASRWNRPSVGEKACASVPSGPSNASPSPWSPEWNPMVMSASDADAVSVKLSVVAADQRAKALAKTLLSVARSMVVSVAAVMAYLRLFLERGHEGDPGK</sequence>